<dbReference type="PROSITE" id="PS50065">
    <property type="entry name" value="HMG_COA_REDUCTASE_4"/>
    <property type="match status" value="1"/>
</dbReference>
<organism evidence="4 6">
    <name type="scientific">Candidatus Iainarchaeum sp</name>
    <dbReference type="NCBI Taxonomy" id="3101447"/>
    <lineage>
        <taxon>Archaea</taxon>
        <taxon>Candidatus Iainarchaeota</taxon>
        <taxon>Candidatus Iainarchaeia</taxon>
        <taxon>Candidatus Iainarchaeales</taxon>
        <taxon>Candidatus Iainarchaeaceae</taxon>
        <taxon>Candidatus Iainarchaeum</taxon>
    </lineage>
</organism>
<dbReference type="CDD" id="cd00644">
    <property type="entry name" value="HMG-CoA_reductase_classII"/>
    <property type="match status" value="1"/>
</dbReference>
<dbReference type="PANTHER" id="PTHR10572:SF24">
    <property type="entry name" value="3-HYDROXY-3-METHYLGLUTARYL-COENZYME A REDUCTASE"/>
    <property type="match status" value="1"/>
</dbReference>
<dbReference type="Proteomes" id="UP000590964">
    <property type="component" value="Unassembled WGS sequence"/>
</dbReference>
<reference evidence="4" key="1">
    <citation type="journal article" date="2020" name="bioRxiv">
        <title>A rank-normalized archaeal taxonomy based on genome phylogeny resolves widespread incomplete and uneven classifications.</title>
        <authorList>
            <person name="Rinke C."/>
            <person name="Chuvochina M."/>
            <person name="Mussig A.J."/>
            <person name="Chaumeil P.-A."/>
            <person name="Waite D.W."/>
            <person name="Whitman W.B."/>
            <person name="Parks D.H."/>
            <person name="Hugenholtz P."/>
        </authorList>
    </citation>
    <scope>NUCLEOTIDE SEQUENCE</scope>
    <source>
        <strain evidence="4">UBA10191</strain>
    </source>
</reference>
<dbReference type="Pfam" id="PF00368">
    <property type="entry name" value="HMG-CoA_red"/>
    <property type="match status" value="1"/>
</dbReference>
<dbReference type="Gene3D" id="1.10.8.660">
    <property type="match status" value="1"/>
</dbReference>
<accession>A0A7J4JUJ9</accession>
<dbReference type="EMBL" id="JAGVWB010000026">
    <property type="protein sequence ID" value="MBS3058495.1"/>
    <property type="molecule type" value="Genomic_DNA"/>
</dbReference>
<sequence length="429" mass="46023">MPEKSSNLQEFYKKTLEERLAVLKDFAQLSDQELQQLKQYSALDFETSNRMIENVFSTLALPLGIATNFIVNGKEVLVPMAIEEPSVIAAASNAAKLSRSSGGFKAKASEPLMIGQIMLSGVKDLGKASEKILAEKEKLISLANSKDQVLVKLTGGAKDIQARKLENGMLVLHLLVNCGDAMGANAVNTMAEAIAPELERITGGIARAKIISNLAIHRTVKAECVWSKKDLEESTKGLVKGDEVVKAMLEMSDFAALDPFRAATHNKGIMNGIDAVVIAVGNDWRAIEAGAHSFAAYNREHYTSLTKYSKTPQGDLKGEIELPMALGLIGGAVKTHPIAKICLKILGVKTASELAEIAACAGMATNFASMRAIATEGIQKGHMKLHARNVAVNAGAAGDLIGKIAERMVEEKQVSAQRAQELLKEYQKG</sequence>
<dbReference type="NCBIfam" id="TIGR00532">
    <property type="entry name" value="HMG_CoA_R_NAD"/>
    <property type="match status" value="1"/>
</dbReference>
<dbReference type="Gene3D" id="3.90.770.10">
    <property type="entry name" value="3-hydroxy-3-methylglutaryl-coenzyme A Reductase, Chain A, domain 2"/>
    <property type="match status" value="2"/>
</dbReference>
<dbReference type="PRINTS" id="PR00071">
    <property type="entry name" value="HMGCOARDTASE"/>
</dbReference>
<dbReference type="SUPFAM" id="SSF56542">
    <property type="entry name" value="Substrate-binding domain of HMG-CoA reductase"/>
    <property type="match status" value="1"/>
</dbReference>
<name>A0A7J4JUJ9_9ARCH</name>
<evidence type="ECO:0000313" key="6">
    <source>
        <dbReference type="Proteomes" id="UP000590964"/>
    </source>
</evidence>
<gene>
    <name evidence="4" type="ORF">HA222_00525</name>
    <name evidence="5" type="ORF">J4478_03795</name>
</gene>
<dbReference type="GO" id="GO:0004420">
    <property type="term" value="F:hydroxymethylglutaryl-CoA reductase (NADPH) activity"/>
    <property type="evidence" value="ECO:0007669"/>
    <property type="project" value="InterPro"/>
</dbReference>
<dbReference type="InterPro" id="IPR009029">
    <property type="entry name" value="HMG_CoA_Rdtase_sub-bd_dom_sf"/>
</dbReference>
<keyword evidence="2 3" id="KW-0560">Oxidoreductase</keyword>
<reference evidence="5" key="3">
    <citation type="submission" date="2021-05" db="EMBL/GenBank/DDBJ databases">
        <title>Protein family content uncovers lineage relationships and bacterial pathway maintenance mechanisms in DPANN archaea.</title>
        <authorList>
            <person name="Castelle C.J."/>
            <person name="Meheust R."/>
            <person name="Jaffe A.L."/>
            <person name="Seitz K."/>
            <person name="Gong X."/>
            <person name="Baker B.J."/>
            <person name="Banfield J.F."/>
        </authorList>
    </citation>
    <scope>NUCLEOTIDE SEQUENCE</scope>
    <source>
        <strain evidence="5">RIFCSPLOWO2_01_FULL_43_13</strain>
    </source>
</reference>
<dbReference type="InterPro" id="IPR009023">
    <property type="entry name" value="HMG_CoA_Rdtase_NAD(P)-bd_sf"/>
</dbReference>
<protein>
    <recommendedName>
        <fullName evidence="3">3-hydroxy-3-methylglutaryl coenzyme A reductase</fullName>
        <shortName evidence="3">HMG-CoA reductase</shortName>
    </recommendedName>
</protein>
<comment type="similarity">
    <text evidence="1 3">Belongs to the HMG-CoA reductase family.</text>
</comment>
<evidence type="ECO:0000256" key="2">
    <source>
        <dbReference type="ARBA" id="ARBA00023002"/>
    </source>
</evidence>
<evidence type="ECO:0000313" key="4">
    <source>
        <dbReference type="EMBL" id="HIH21134.1"/>
    </source>
</evidence>
<dbReference type="AlphaFoldDB" id="A0A7J4JUJ9"/>
<dbReference type="InterPro" id="IPR002202">
    <property type="entry name" value="HMG_CoA_Rdtase"/>
</dbReference>
<evidence type="ECO:0000313" key="5">
    <source>
        <dbReference type="EMBL" id="MBS3058495.1"/>
    </source>
</evidence>
<comment type="caution">
    <text evidence="4">The sequence shown here is derived from an EMBL/GenBank/DDBJ whole genome shotgun (WGS) entry which is preliminary data.</text>
</comment>
<reference evidence="5" key="2">
    <citation type="submission" date="2021-03" db="EMBL/GenBank/DDBJ databases">
        <authorList>
            <person name="Jaffe A."/>
        </authorList>
    </citation>
    <scope>NUCLEOTIDE SEQUENCE</scope>
    <source>
        <strain evidence="5">RIFCSPLOWO2_01_FULL_43_13</strain>
    </source>
</reference>
<dbReference type="GO" id="GO:0015936">
    <property type="term" value="P:coenzyme A metabolic process"/>
    <property type="evidence" value="ECO:0007669"/>
    <property type="project" value="InterPro"/>
</dbReference>
<dbReference type="PANTHER" id="PTHR10572">
    <property type="entry name" value="3-HYDROXY-3-METHYLGLUTARYL-COENZYME A REDUCTASE"/>
    <property type="match status" value="1"/>
</dbReference>
<dbReference type="SUPFAM" id="SSF55035">
    <property type="entry name" value="NAD-binding domain of HMG-CoA reductase"/>
    <property type="match status" value="1"/>
</dbReference>
<dbReference type="EMBL" id="DUFW01000005">
    <property type="protein sequence ID" value="HIH21134.1"/>
    <property type="molecule type" value="Genomic_DNA"/>
</dbReference>
<dbReference type="InterPro" id="IPR004553">
    <property type="entry name" value="HMG_CoA_Rdtase_bac-typ"/>
</dbReference>
<evidence type="ECO:0000256" key="1">
    <source>
        <dbReference type="ARBA" id="ARBA00007661"/>
    </source>
</evidence>
<dbReference type="Proteomes" id="UP000680185">
    <property type="component" value="Unassembled WGS sequence"/>
</dbReference>
<dbReference type="PROSITE" id="PS01192">
    <property type="entry name" value="HMG_COA_REDUCTASE_3"/>
    <property type="match status" value="1"/>
</dbReference>
<evidence type="ECO:0000256" key="3">
    <source>
        <dbReference type="RuleBase" id="RU361219"/>
    </source>
</evidence>
<dbReference type="InterPro" id="IPR023076">
    <property type="entry name" value="HMG_CoA_Rdtase_CS"/>
</dbReference>
<dbReference type="InterPro" id="IPR023074">
    <property type="entry name" value="HMG_CoA_Rdtase_cat_sf"/>
</dbReference>
<proteinExistence type="inferred from homology"/>
<dbReference type="PROSITE" id="PS00066">
    <property type="entry name" value="HMG_COA_REDUCTASE_1"/>
    <property type="match status" value="1"/>
</dbReference>